<proteinExistence type="predicted"/>
<evidence type="ECO:0000313" key="1">
    <source>
        <dbReference type="EMBL" id="MDH2391981.1"/>
    </source>
</evidence>
<gene>
    <name evidence="1" type="ORF">QCN29_25010</name>
</gene>
<reference evidence="1 2" key="1">
    <citation type="submission" date="2023-04" db="EMBL/GenBank/DDBJ databases">
        <title>Streptomyces chengmaiensis sp. nov. isolated from the stem of mangrove plant in Hainan.</title>
        <authorList>
            <person name="Huang X."/>
            <person name="Zhou S."/>
            <person name="Chu X."/>
            <person name="Xie Y."/>
            <person name="Lin Y."/>
        </authorList>
    </citation>
    <scope>NUCLEOTIDE SEQUENCE [LARGE SCALE GENOMIC DNA]</scope>
    <source>
        <strain evidence="1 2">HNM0663</strain>
    </source>
</reference>
<sequence length="60" mass="6674">MTDLIRVLAVRARLLYRPRVDGRHHARVADLAYRPVADSPAALSLAWPACRCCRCAGGER</sequence>
<dbReference type="RefSeq" id="WP_279930951.1">
    <property type="nucleotide sequence ID" value="NZ_JARWBG010000034.1"/>
</dbReference>
<evidence type="ECO:0000313" key="2">
    <source>
        <dbReference type="Proteomes" id="UP001223144"/>
    </source>
</evidence>
<dbReference type="Proteomes" id="UP001223144">
    <property type="component" value="Unassembled WGS sequence"/>
</dbReference>
<protein>
    <submittedName>
        <fullName evidence="1">Uncharacterized protein</fullName>
    </submittedName>
</protein>
<accession>A0ABT6HUI4</accession>
<dbReference type="EMBL" id="JARWBG010000034">
    <property type="protein sequence ID" value="MDH2391981.1"/>
    <property type="molecule type" value="Genomic_DNA"/>
</dbReference>
<comment type="caution">
    <text evidence="1">The sequence shown here is derived from an EMBL/GenBank/DDBJ whole genome shotgun (WGS) entry which is preliminary data.</text>
</comment>
<name>A0ABT6HUI4_9ACTN</name>
<keyword evidence="2" id="KW-1185">Reference proteome</keyword>
<organism evidence="1 2">
    <name type="scientific">Streptomyces chengmaiensis</name>
    <dbReference type="NCBI Taxonomy" id="3040919"/>
    <lineage>
        <taxon>Bacteria</taxon>
        <taxon>Bacillati</taxon>
        <taxon>Actinomycetota</taxon>
        <taxon>Actinomycetes</taxon>
        <taxon>Kitasatosporales</taxon>
        <taxon>Streptomycetaceae</taxon>
        <taxon>Streptomyces</taxon>
    </lineage>
</organism>